<evidence type="ECO:0000313" key="1">
    <source>
        <dbReference type="EMBL" id="BAL54693.1"/>
    </source>
</evidence>
<reference evidence="1" key="2">
    <citation type="journal article" date="2012" name="PLoS ONE">
        <title>A Deeply Branching Thermophilic Bacterium with an Ancient Acetyl-CoA Pathway Dominates a Subsurface Ecosystem.</title>
        <authorList>
            <person name="Takami H."/>
            <person name="Noguchi H."/>
            <person name="Takaki Y."/>
            <person name="Uchiyama I."/>
            <person name="Toyoda A."/>
            <person name="Nishi S."/>
            <person name="Chee G.-J."/>
            <person name="Arai W."/>
            <person name="Nunoura T."/>
            <person name="Itoh T."/>
            <person name="Hattori M."/>
            <person name="Takai K."/>
        </authorList>
    </citation>
    <scope>NUCLEOTIDE SEQUENCE</scope>
</reference>
<proteinExistence type="predicted"/>
<protein>
    <submittedName>
        <fullName evidence="1">Hypothetical conserved protein</fullName>
    </submittedName>
</protein>
<accession>H5SEV7</accession>
<dbReference type="EMBL" id="AP011697">
    <property type="protein sequence ID" value="BAL54693.1"/>
    <property type="molecule type" value="Genomic_DNA"/>
</dbReference>
<gene>
    <name evidence="1" type="ORF">HGMM_F17E10C23</name>
</gene>
<dbReference type="Pfam" id="PF08811">
    <property type="entry name" value="DUF1800"/>
    <property type="match status" value="1"/>
</dbReference>
<organism evidence="1">
    <name type="scientific">uncultured Acetothermia bacterium</name>
    <dbReference type="NCBI Taxonomy" id="236499"/>
    <lineage>
        <taxon>Bacteria</taxon>
        <taxon>Candidatus Bipolaricaulota</taxon>
        <taxon>environmental samples</taxon>
    </lineage>
</organism>
<sequence length="485" mass="55095">MAEMVTTGGTLTRRAFFERALLLSTMMEAARATRARAQTTGFDRDAAAHLLRRAGFSGTSEEIERLVTLGREGAVDYLLNYEQIDDSAMERGLERYIQSQNLNLTQFRPIQIWWLYRMIYTKRPFLEKMTLFWHGHFATAIKKVAIAPLMLQQNQTLRRFALGSFEALTLEVAKDPAMILWLDNNTNIKGAPNENFARELFELFTLGIRDPITGQPAYTEQDIKEAARAFTGWTIRRGQFYFNASQHDDGEKTVLGRRGNWNGNDVIAFAVAERSTARFIAKKLWEFFAYPNPEPQIIEALADVYFAEKYSIKAVMRALFLREEFYAERARFAVIKSPVELVVGAIRQLQADLNLRALPGLLSLMEQDLFNPPDVSGWAGQLKWINTATMLVRYNFANLLATARGGTTGTFSPERLLAGKSLQTPEQLVEYLLQVLGPLHVSDATKRLFVDYLAEGGFRLDAQTIDNKVRGVIHLMMALPHYQLN</sequence>
<dbReference type="InterPro" id="IPR014917">
    <property type="entry name" value="DUF1800"/>
</dbReference>
<reference evidence="1" key="1">
    <citation type="journal article" date="2005" name="Environ. Microbiol.">
        <title>Genetic and functional properties of uncultivated thermophilic crenarchaeotes from a subsurface gold mine as revealed by analysis of genome fragments.</title>
        <authorList>
            <person name="Nunoura T."/>
            <person name="Hirayama H."/>
            <person name="Takami H."/>
            <person name="Oida H."/>
            <person name="Nishi S."/>
            <person name="Shimamura S."/>
            <person name="Suzuki Y."/>
            <person name="Inagaki F."/>
            <person name="Takai K."/>
            <person name="Nealson K.H."/>
            <person name="Horikoshi K."/>
        </authorList>
    </citation>
    <scope>NUCLEOTIDE SEQUENCE</scope>
</reference>
<dbReference type="AlphaFoldDB" id="H5SEV7"/>
<name>H5SEV7_9BACT</name>